<comment type="caution">
    <text evidence="12">The sequence shown here is derived from an EMBL/GenBank/DDBJ whole genome shotgun (WGS) entry which is preliminary data.</text>
</comment>
<evidence type="ECO:0000313" key="13">
    <source>
        <dbReference type="Proteomes" id="UP001596050"/>
    </source>
</evidence>
<feature type="signal peptide" evidence="7">
    <location>
        <begin position="1"/>
        <end position="21"/>
    </location>
</feature>
<dbReference type="InterPro" id="IPR032312">
    <property type="entry name" value="LacZ_4"/>
</dbReference>
<dbReference type="PROSITE" id="PS00719">
    <property type="entry name" value="GLYCOSYL_HYDROL_F2_1"/>
    <property type="match status" value="1"/>
</dbReference>
<dbReference type="InterPro" id="IPR017853">
    <property type="entry name" value="GH"/>
</dbReference>
<proteinExistence type="inferred from homology"/>
<dbReference type="PANTHER" id="PTHR46323:SF2">
    <property type="entry name" value="BETA-GALACTOSIDASE"/>
    <property type="match status" value="1"/>
</dbReference>
<keyword evidence="5 6" id="KW-0326">Glycosidase</keyword>
<dbReference type="InterPro" id="IPR013783">
    <property type="entry name" value="Ig-like_fold"/>
</dbReference>
<evidence type="ECO:0000256" key="4">
    <source>
        <dbReference type="ARBA" id="ARBA00022801"/>
    </source>
</evidence>
<dbReference type="InterPro" id="IPR011013">
    <property type="entry name" value="Gal_mutarotase_sf_dom"/>
</dbReference>
<dbReference type="Proteomes" id="UP001596050">
    <property type="component" value="Unassembled WGS sequence"/>
</dbReference>
<dbReference type="EMBL" id="JBHSMU010000018">
    <property type="protein sequence ID" value="MFC5462649.1"/>
    <property type="molecule type" value="Genomic_DNA"/>
</dbReference>
<feature type="domain" description="Beta-galactosidase" evidence="11">
    <location>
        <begin position="605"/>
        <end position="660"/>
    </location>
</feature>
<evidence type="ECO:0000256" key="7">
    <source>
        <dbReference type="SAM" id="SignalP"/>
    </source>
</evidence>
<dbReference type="PANTHER" id="PTHR46323">
    <property type="entry name" value="BETA-GALACTOSIDASE"/>
    <property type="match status" value="1"/>
</dbReference>
<dbReference type="InterPro" id="IPR023232">
    <property type="entry name" value="Glyco_hydro_2_AS"/>
</dbReference>
<dbReference type="GO" id="GO:0016787">
    <property type="term" value="F:hydrolase activity"/>
    <property type="evidence" value="ECO:0007669"/>
    <property type="project" value="UniProtKB-KW"/>
</dbReference>
<protein>
    <recommendedName>
        <fullName evidence="3 6">Beta-galactosidase</fullName>
        <ecNumber evidence="3 6">3.2.1.23</ecNumber>
    </recommendedName>
    <alternativeName>
        <fullName evidence="6">Lactase</fullName>
    </alternativeName>
</protein>
<feature type="chain" id="PRO_5045220677" description="Beta-galactosidase" evidence="7">
    <location>
        <begin position="22"/>
        <end position="1033"/>
    </location>
</feature>
<dbReference type="Pfam" id="PF02836">
    <property type="entry name" value="Glyco_hydro_2_C"/>
    <property type="match status" value="1"/>
</dbReference>
<dbReference type="SUPFAM" id="SSF51445">
    <property type="entry name" value="(Trans)glycosidases"/>
    <property type="match status" value="1"/>
</dbReference>
<dbReference type="InterPro" id="IPR008979">
    <property type="entry name" value="Galactose-bd-like_sf"/>
</dbReference>
<dbReference type="InterPro" id="IPR006102">
    <property type="entry name" value="Ig-like_GH2"/>
</dbReference>
<feature type="domain" description="Glycoside hydrolase family 2 immunoglobulin-like beta-sandwich" evidence="8">
    <location>
        <begin position="199"/>
        <end position="298"/>
    </location>
</feature>
<gene>
    <name evidence="12" type="ORF">ACFPN5_22820</name>
</gene>
<evidence type="ECO:0000313" key="12">
    <source>
        <dbReference type="EMBL" id="MFC5462649.1"/>
    </source>
</evidence>
<comment type="similarity">
    <text evidence="2 6">Belongs to the glycosyl hydrolase 2 family.</text>
</comment>
<feature type="domain" description="Glycosyl hydrolases family 2 sugar binding" evidence="10">
    <location>
        <begin position="37"/>
        <end position="197"/>
    </location>
</feature>
<dbReference type="Pfam" id="PF16353">
    <property type="entry name" value="LacZ_4"/>
    <property type="match status" value="1"/>
</dbReference>
<evidence type="ECO:0000256" key="1">
    <source>
        <dbReference type="ARBA" id="ARBA00001412"/>
    </source>
</evidence>
<evidence type="ECO:0000259" key="8">
    <source>
        <dbReference type="Pfam" id="PF00703"/>
    </source>
</evidence>
<organism evidence="12 13">
    <name type="scientific">Massilia niabensis</name>
    <dbReference type="NCBI Taxonomy" id="544910"/>
    <lineage>
        <taxon>Bacteria</taxon>
        <taxon>Pseudomonadati</taxon>
        <taxon>Pseudomonadota</taxon>
        <taxon>Betaproteobacteria</taxon>
        <taxon>Burkholderiales</taxon>
        <taxon>Oxalobacteraceae</taxon>
        <taxon>Telluria group</taxon>
        <taxon>Massilia</taxon>
    </lineage>
</organism>
<dbReference type="InterPro" id="IPR036156">
    <property type="entry name" value="Beta-gal/glucu_dom_sf"/>
</dbReference>
<dbReference type="InterPro" id="IPR023230">
    <property type="entry name" value="Glyco_hydro_2_CS"/>
</dbReference>
<dbReference type="InterPro" id="IPR050347">
    <property type="entry name" value="Bact_Beta-galactosidase"/>
</dbReference>
<evidence type="ECO:0000256" key="3">
    <source>
        <dbReference type="ARBA" id="ARBA00012756"/>
    </source>
</evidence>
<keyword evidence="7" id="KW-0732">Signal</keyword>
<evidence type="ECO:0000259" key="9">
    <source>
        <dbReference type="Pfam" id="PF02836"/>
    </source>
</evidence>
<dbReference type="InterPro" id="IPR006103">
    <property type="entry name" value="Glyco_hydro_2_cat"/>
</dbReference>
<evidence type="ECO:0000256" key="5">
    <source>
        <dbReference type="ARBA" id="ARBA00023295"/>
    </source>
</evidence>
<dbReference type="SUPFAM" id="SSF49303">
    <property type="entry name" value="beta-Galactosidase/glucuronidase domain"/>
    <property type="match status" value="2"/>
</dbReference>
<dbReference type="PRINTS" id="PR00132">
    <property type="entry name" value="GLHYDRLASE2"/>
</dbReference>
<dbReference type="Pfam" id="PF02837">
    <property type="entry name" value="Glyco_hydro_2_N"/>
    <property type="match status" value="1"/>
</dbReference>
<name>A0ABW0L9Z5_9BURK</name>
<dbReference type="Gene3D" id="2.70.98.10">
    <property type="match status" value="1"/>
</dbReference>
<evidence type="ECO:0000256" key="6">
    <source>
        <dbReference type="RuleBase" id="RU361154"/>
    </source>
</evidence>
<dbReference type="Gene3D" id="3.20.20.80">
    <property type="entry name" value="Glycosidases"/>
    <property type="match status" value="1"/>
</dbReference>
<evidence type="ECO:0000256" key="2">
    <source>
        <dbReference type="ARBA" id="ARBA00007401"/>
    </source>
</evidence>
<dbReference type="SUPFAM" id="SSF49785">
    <property type="entry name" value="Galactose-binding domain-like"/>
    <property type="match status" value="1"/>
</dbReference>
<evidence type="ECO:0000259" key="10">
    <source>
        <dbReference type="Pfam" id="PF02837"/>
    </source>
</evidence>
<evidence type="ECO:0000259" key="11">
    <source>
        <dbReference type="Pfam" id="PF16353"/>
    </source>
</evidence>
<accession>A0ABW0L9Z5</accession>
<keyword evidence="13" id="KW-1185">Reference proteome</keyword>
<sequence>MFRFKAVSAAALLACAFSASAASAASVYPSHEAGYRRTLNGDWSFKYLPGSAPGSDTGFASAQFTGSGWSTIPVPANWELHGFAEPVYGDHLKEGQGLYRRTFRVPPAWRGQKVFLRFEGVAYGYELWVNGKQAGVSTASAFNRHTFEVTDFLLPGREADNVVAVRVATRPHGVEFDLNDDWSLSGIYRDVTLFAVPPTHVQDYTAATRLVEGKAELSLDVVLSAADGTVRARLIDPNGRTVGDTVLPRTAATRHGAVIRVAAPKLWSAETPSLYRLQLTLSKGGRTLQTVNERIGLREVSIADGVLLLNGRPIKLRGVNHHDLEPKTGRAVTEAQMRQDLALMKRANVNYLRTSHYPPHPRLLELCDEMGIYVMDEVSIGHGEKNLDKPDYRENILARVEPTIMRDKNRPSVLIWSIGNENPINDAELEAGRLAKELDPTRPITYPKIGSYFAANYERIPAFADIHAPHYPSNATLRGYTQKLKRPAILTEYAHALGLATDRMQEQWDLIQASPTFAGGSIWHFHDQGILRTSEKPVDTAKRTQVVWLDQHRYYDTNGLDGADGLTYADRTPQVDYWQMRKVYAPVQFAQRTAVVRPGPGAIALTVENRHDFRSLEGFKLLWSLQRNGKGVQQGKVALQALSRGNETLRIPVDIPANANDDVLALAVRAVDEHGMQVNERVLRLEPDGADRMEPAQAFARDAKEPKAAPAVTESAAQFTVALPEWVLTVQRTTGDVTIRDLAGKVLVAGIHPHSGRKPTMAEALSSAKSGLWLSSVLTRLDEPAIDVRRAGDKVRIAIAGHYRLQDDAAIAAAAPQVAVRTAGFDDLMTGAGAAAKSRPGAALGEGFRGGYVLEIDAAGTIAVSYDFVPVNAQGSLSEAGLSVVAPNGAQDLRWIGQGPYAGYPGKDRLNEFGLHRLHRDDLRFQGNRRATELALLTSAGGAGFAFAMPAADVAVERDGSRTLLSHNALIGGLGNKGTSPETSIALDKPVRIAGTFTLAPIAGAWPAALTRWFGAPGGTMDVFKPFLHSYDQ</sequence>
<comment type="catalytic activity">
    <reaction evidence="1 6">
        <text>Hydrolysis of terminal non-reducing beta-D-galactose residues in beta-D-galactosides.</text>
        <dbReference type="EC" id="3.2.1.23"/>
    </reaction>
</comment>
<dbReference type="PROSITE" id="PS00608">
    <property type="entry name" value="GLYCOSYL_HYDROL_F2_2"/>
    <property type="match status" value="1"/>
</dbReference>
<dbReference type="Gene3D" id="2.60.120.260">
    <property type="entry name" value="Galactose-binding domain-like"/>
    <property type="match status" value="1"/>
</dbReference>
<reference evidence="13" key="1">
    <citation type="journal article" date="2019" name="Int. J. Syst. Evol. Microbiol.">
        <title>The Global Catalogue of Microorganisms (GCM) 10K type strain sequencing project: providing services to taxonomists for standard genome sequencing and annotation.</title>
        <authorList>
            <consortium name="The Broad Institute Genomics Platform"/>
            <consortium name="The Broad Institute Genome Sequencing Center for Infectious Disease"/>
            <person name="Wu L."/>
            <person name="Ma J."/>
        </authorList>
    </citation>
    <scope>NUCLEOTIDE SEQUENCE [LARGE SCALE GENOMIC DNA]</scope>
    <source>
        <strain evidence="13">KACC 12649</strain>
    </source>
</reference>
<dbReference type="EC" id="3.2.1.23" evidence="3 6"/>
<dbReference type="InterPro" id="IPR006104">
    <property type="entry name" value="Glyco_hydro_2_N"/>
</dbReference>
<dbReference type="Pfam" id="PF00703">
    <property type="entry name" value="Glyco_hydro_2"/>
    <property type="match status" value="1"/>
</dbReference>
<dbReference type="SUPFAM" id="SSF74650">
    <property type="entry name" value="Galactose mutarotase-like"/>
    <property type="match status" value="1"/>
</dbReference>
<dbReference type="Gene3D" id="2.60.40.10">
    <property type="entry name" value="Immunoglobulins"/>
    <property type="match status" value="2"/>
</dbReference>
<dbReference type="InterPro" id="IPR006101">
    <property type="entry name" value="Glyco_hydro_2"/>
</dbReference>
<feature type="domain" description="Glycoside hydrolase family 2 catalytic" evidence="9">
    <location>
        <begin position="300"/>
        <end position="589"/>
    </location>
</feature>
<dbReference type="InterPro" id="IPR014718">
    <property type="entry name" value="GH-type_carb-bd"/>
</dbReference>
<keyword evidence="4 6" id="KW-0378">Hydrolase</keyword>
<dbReference type="RefSeq" id="WP_379786141.1">
    <property type="nucleotide sequence ID" value="NZ_JBHSMU010000018.1"/>
</dbReference>